<sequence length="935" mass="106448">MNKSELLSLFSSDYEKYYKVSLFEKLGFKRQSCSVCSRFFWAIPQRSICPDHENYTFIGNPPTSRRFSYTQSWEKIRDYFEKNGHSILNRYPVVCRWRDDLYYTIASIVDFQRVADGKVMFELPHNPLVVPQMCLRFNDIENVGITGRHYTSFCMVGQTCDADSDGGYWKDKCIDLDFGLLVDIFGISPTEITFVEDVWIGAGAFGSSLEYFVRGLELGNAVFTEFEGTEKNHRVLKNKIIDMGAGLERLSWITNGTPTSYDCTFEPVLKRIYEMSGMDNLFSPKGNNSYQSRILSDYFSRISAKLESTSDVLLVKKQIAQELSIDFEKLQKIVVPYESLYTIIDHTRTLVFAISDGSLPSNVGGGYNLRVILRRTLSLLKQLGLGLKVTDIVDLHLDQLRPLYPELMDYRNDIHEILDIEGKRFIETQDRIVTISNKIKKGKAKLSLDDLIRLYESDGVTPDYLVENGLLDAVPANFYTRLSELHSTNRSEKRDKKEFDMDDNIDLDSIKGTALLYYDDPLRYSFNSKILKIVNKNLVILEETCFYPRGGGQEPDFGYIGVYKVDNVVKIKDKVFHQVVGTFEQNEGDVIDCVVEKERRLAITKNHTATHIINHASRSVLGSWVWQNSAYKDETYARLDITHHSALSRDEMQEIERKANDVVRRNLPVMINWHSRGIAEQNYGFRIYQGGVVPTNDVRIINIGGLDIEACGGTHVFNTGELGLIKILKTERIQDGVVRIEFVAGENALNRVQNQDNQIQYIVNKLGTNREKILETFSKNIDELDKSKKKIKNLLRRISIASVDQIDNDSVVLKSESNEDRFLKYYFKIDEEFDDELHLLVGQTSTERNPDLAYISVIIIENKSARVIVFCGKNATKIVKANTIASQLSKMLGGSGGGTPNFGQGGGNMIESLPGMSKTVMKILIEKLNETTEKD</sequence>
<dbReference type="Gene3D" id="2.40.30.130">
    <property type="match status" value="1"/>
</dbReference>
<keyword evidence="3 12" id="KW-0820">tRNA-binding</keyword>
<dbReference type="InterPro" id="IPR018163">
    <property type="entry name" value="Thr/Ala-tRNA-synth_IIc_edit"/>
</dbReference>
<dbReference type="InterPro" id="IPR018164">
    <property type="entry name" value="Ala-tRNA-synth_IIc_N"/>
</dbReference>
<dbReference type="PANTHER" id="PTHR11777:SF9">
    <property type="entry name" value="ALANINE--TRNA LIGASE, CYTOPLASMIC"/>
    <property type="match status" value="1"/>
</dbReference>
<dbReference type="InterPro" id="IPR045864">
    <property type="entry name" value="aa-tRNA-synth_II/BPL/LPL"/>
</dbReference>
<dbReference type="GO" id="GO:0004813">
    <property type="term" value="F:alanine-tRNA ligase activity"/>
    <property type="evidence" value="ECO:0007669"/>
    <property type="project" value="UniProtKB-UniRule"/>
</dbReference>
<evidence type="ECO:0000256" key="12">
    <source>
        <dbReference type="HAMAP-Rule" id="MF_00036"/>
    </source>
</evidence>
<protein>
    <recommendedName>
        <fullName evidence="12">Alanine--tRNA ligase</fullName>
        <ecNumber evidence="12">6.1.1.7</ecNumber>
    </recommendedName>
    <alternativeName>
        <fullName evidence="12">Alanyl-tRNA synthetase</fullName>
        <shortName evidence="12">AlaRS</shortName>
    </alternativeName>
</protein>
<evidence type="ECO:0000256" key="10">
    <source>
        <dbReference type="ARBA" id="ARBA00022917"/>
    </source>
</evidence>
<keyword evidence="8 12" id="KW-0067">ATP-binding</keyword>
<dbReference type="Proteomes" id="UP000315289">
    <property type="component" value="Unassembled WGS sequence"/>
</dbReference>
<dbReference type="PANTHER" id="PTHR11777">
    <property type="entry name" value="ALANYL-TRNA SYNTHETASE"/>
    <property type="match status" value="1"/>
</dbReference>
<dbReference type="InterPro" id="IPR050058">
    <property type="entry name" value="Ala-tRNA_ligase"/>
</dbReference>
<evidence type="ECO:0000256" key="3">
    <source>
        <dbReference type="ARBA" id="ARBA00022555"/>
    </source>
</evidence>
<name>A0A557SYT4_9ARCH</name>
<comment type="domain">
    <text evidence="12">Consists of three domains; the N-terminal catalytic domain, the editing domain and the C-terminal C-Ala domain. The editing domain removes incorrectly charged amino acids, while the C-Ala domain, along with tRNA(Ala), serves as a bridge to cooperatively bring together the editing and aminoacylation centers thus stimulating deacylation of misacylated tRNAs.</text>
</comment>
<dbReference type="Gene3D" id="3.10.310.40">
    <property type="match status" value="1"/>
</dbReference>
<keyword evidence="10 12" id="KW-0648">Protein biosynthesis</keyword>
<evidence type="ECO:0000256" key="6">
    <source>
        <dbReference type="ARBA" id="ARBA00022741"/>
    </source>
</evidence>
<dbReference type="SMART" id="SM00863">
    <property type="entry name" value="tRNA_SAD"/>
    <property type="match status" value="1"/>
</dbReference>
<gene>
    <name evidence="12 14" type="primary">alaS</name>
    <name evidence="14" type="ORF">NARC_10175</name>
</gene>
<dbReference type="Gene3D" id="3.30.930.10">
    <property type="entry name" value="Bira Bifunctional Protein, Domain 2"/>
    <property type="match status" value="1"/>
</dbReference>
<dbReference type="NCBIfam" id="TIGR03683">
    <property type="entry name" value="A-tRNA_syn_arch"/>
    <property type="match status" value="1"/>
</dbReference>
<evidence type="ECO:0000256" key="5">
    <source>
        <dbReference type="ARBA" id="ARBA00022723"/>
    </source>
</evidence>
<dbReference type="InterPro" id="IPR002318">
    <property type="entry name" value="Ala-tRNA-lgiase_IIc"/>
</dbReference>
<dbReference type="InterPro" id="IPR018162">
    <property type="entry name" value="Ala-tRNA-ligase_IIc_anticod-bd"/>
</dbReference>
<dbReference type="SUPFAM" id="SSF55681">
    <property type="entry name" value="Class II aaRS and biotin synthetases"/>
    <property type="match status" value="1"/>
</dbReference>
<evidence type="ECO:0000256" key="11">
    <source>
        <dbReference type="ARBA" id="ARBA00023146"/>
    </source>
</evidence>
<dbReference type="PROSITE" id="PS50860">
    <property type="entry name" value="AA_TRNA_LIGASE_II_ALA"/>
    <property type="match status" value="1"/>
</dbReference>
<dbReference type="InterPro" id="IPR022429">
    <property type="entry name" value="Ala-tRNA_lgiase_arc"/>
</dbReference>
<keyword evidence="9 12" id="KW-0694">RNA-binding</keyword>
<keyword evidence="5 12" id="KW-0479">Metal-binding</keyword>
<evidence type="ECO:0000256" key="2">
    <source>
        <dbReference type="ARBA" id="ARBA00022490"/>
    </source>
</evidence>
<evidence type="ECO:0000313" key="14">
    <source>
        <dbReference type="EMBL" id="TVP41769.1"/>
    </source>
</evidence>
<dbReference type="SUPFAM" id="SSF101353">
    <property type="entry name" value="Putative anticodon-binding domain of alanyl-tRNA synthetase (AlaRS)"/>
    <property type="match status" value="1"/>
</dbReference>
<dbReference type="GO" id="GO:0005524">
    <property type="term" value="F:ATP binding"/>
    <property type="evidence" value="ECO:0007669"/>
    <property type="project" value="UniProtKB-UniRule"/>
</dbReference>
<accession>A0A557SYT4</accession>
<dbReference type="GO" id="GO:0008270">
    <property type="term" value="F:zinc ion binding"/>
    <property type="evidence" value="ECO:0007669"/>
    <property type="project" value="UniProtKB-UniRule"/>
</dbReference>
<dbReference type="Pfam" id="PF01411">
    <property type="entry name" value="tRNA-synt_2c"/>
    <property type="match status" value="1"/>
</dbReference>
<feature type="binding site" evidence="12">
    <location>
        <position position="711"/>
    </location>
    <ligand>
        <name>Zn(2+)</name>
        <dbReference type="ChEBI" id="CHEBI:29105"/>
    </ligand>
</feature>
<dbReference type="EMBL" id="VOAH01000001">
    <property type="protein sequence ID" value="TVP41769.1"/>
    <property type="molecule type" value="Genomic_DNA"/>
</dbReference>
<proteinExistence type="inferred from homology"/>
<dbReference type="RefSeq" id="WP_144728345.1">
    <property type="nucleotide sequence ID" value="NZ_ML675578.1"/>
</dbReference>
<dbReference type="InterPro" id="IPR009000">
    <property type="entry name" value="Transl_B-barrel_sf"/>
</dbReference>
<evidence type="ECO:0000256" key="9">
    <source>
        <dbReference type="ARBA" id="ARBA00022884"/>
    </source>
</evidence>
<keyword evidence="11 12" id="KW-0030">Aminoacyl-tRNA synthetase</keyword>
<keyword evidence="4 12" id="KW-0436">Ligase</keyword>
<feature type="domain" description="Alanyl-transfer RNA synthetases family profile" evidence="13">
    <location>
        <begin position="67"/>
        <end position="754"/>
    </location>
</feature>
<evidence type="ECO:0000259" key="13">
    <source>
        <dbReference type="PROSITE" id="PS50860"/>
    </source>
</evidence>
<dbReference type="InterPro" id="IPR018165">
    <property type="entry name" value="Ala-tRNA-synth_IIc_core"/>
</dbReference>
<comment type="cofactor">
    <cofactor evidence="12">
        <name>Zn(2+)</name>
        <dbReference type="ChEBI" id="CHEBI:29105"/>
    </cofactor>
    <text evidence="12">Binds 1 zinc ion per subunit.</text>
</comment>
<comment type="function">
    <text evidence="12">Catalyzes the attachment of alanine to tRNA(Ala) in a two-step reaction: alanine is first activated by ATP to form Ala-AMP and then transferred to the acceptor end of tRNA(Ala). Also edits incorrectly charged Ser-tRNA(Ala) and Gly-tRNA(Ala) via its editing domain.</text>
</comment>
<evidence type="ECO:0000313" key="15">
    <source>
        <dbReference type="Proteomes" id="UP000315289"/>
    </source>
</evidence>
<evidence type="ECO:0000256" key="1">
    <source>
        <dbReference type="ARBA" id="ARBA00008226"/>
    </source>
</evidence>
<reference evidence="14 15" key="1">
    <citation type="journal article" date="2019" name="Front. Microbiol.">
        <title>Ammonia Oxidation by the Arctic Terrestrial Thaumarchaeote Candidatus Nitrosocosmicus arcticus Is Stimulated by Increasing Temperatures.</title>
        <authorList>
            <person name="Alves R.J.E."/>
            <person name="Kerou M."/>
            <person name="Zappe A."/>
            <person name="Bittner R."/>
            <person name="Abby S.S."/>
            <person name="Schmidt H.A."/>
            <person name="Pfeifer K."/>
            <person name="Schleper C."/>
        </authorList>
    </citation>
    <scope>NUCLEOTIDE SEQUENCE [LARGE SCALE GENOMIC DNA]</scope>
    <source>
        <strain evidence="14 15">Kfb</strain>
    </source>
</reference>
<dbReference type="GO" id="GO:0000049">
    <property type="term" value="F:tRNA binding"/>
    <property type="evidence" value="ECO:0007669"/>
    <property type="project" value="UniProtKB-KW"/>
</dbReference>
<keyword evidence="2 12" id="KW-0963">Cytoplasm</keyword>
<dbReference type="OrthoDB" id="7506at2157"/>
<dbReference type="InterPro" id="IPR012947">
    <property type="entry name" value="tRNA_SAD"/>
</dbReference>
<comment type="catalytic activity">
    <reaction evidence="12">
        <text>tRNA(Ala) + L-alanine + ATP = L-alanyl-tRNA(Ala) + AMP + diphosphate</text>
        <dbReference type="Rhea" id="RHEA:12540"/>
        <dbReference type="Rhea" id="RHEA-COMP:9657"/>
        <dbReference type="Rhea" id="RHEA-COMP:9923"/>
        <dbReference type="ChEBI" id="CHEBI:30616"/>
        <dbReference type="ChEBI" id="CHEBI:33019"/>
        <dbReference type="ChEBI" id="CHEBI:57972"/>
        <dbReference type="ChEBI" id="CHEBI:78442"/>
        <dbReference type="ChEBI" id="CHEBI:78497"/>
        <dbReference type="ChEBI" id="CHEBI:456215"/>
        <dbReference type="EC" id="6.1.1.7"/>
    </reaction>
</comment>
<dbReference type="GO" id="GO:0005737">
    <property type="term" value="C:cytoplasm"/>
    <property type="evidence" value="ECO:0007669"/>
    <property type="project" value="UniProtKB-SubCell"/>
</dbReference>
<comment type="caution">
    <text evidence="14">The sequence shown here is derived from an EMBL/GenBank/DDBJ whole genome shotgun (WGS) entry which is preliminary data.</text>
</comment>
<dbReference type="PRINTS" id="PR00980">
    <property type="entry name" value="TRNASYNTHALA"/>
</dbReference>
<organism evidence="14 15">
    <name type="scientific">Candidatus Nitrosocosmicus arcticus</name>
    <dbReference type="NCBI Taxonomy" id="2035267"/>
    <lineage>
        <taxon>Archaea</taxon>
        <taxon>Nitrososphaerota</taxon>
        <taxon>Nitrososphaeria</taxon>
        <taxon>Nitrososphaerales</taxon>
        <taxon>Nitrososphaeraceae</taxon>
        <taxon>Candidatus Nitrosocosmicus</taxon>
    </lineage>
</organism>
<dbReference type="EC" id="6.1.1.7" evidence="12"/>
<feature type="binding site" evidence="12">
    <location>
        <position position="607"/>
    </location>
    <ligand>
        <name>Zn(2+)</name>
        <dbReference type="ChEBI" id="CHEBI:29105"/>
    </ligand>
</feature>
<comment type="similarity">
    <text evidence="1 12">Belongs to the class-II aminoacyl-tRNA synthetase family.</text>
</comment>
<dbReference type="HAMAP" id="MF_00036_A">
    <property type="entry name" value="Ala_tRNA_synth_A"/>
    <property type="match status" value="1"/>
</dbReference>
<evidence type="ECO:0000256" key="4">
    <source>
        <dbReference type="ARBA" id="ARBA00022598"/>
    </source>
</evidence>
<feature type="binding site" evidence="12">
    <location>
        <position position="611"/>
    </location>
    <ligand>
        <name>Zn(2+)</name>
        <dbReference type="ChEBI" id="CHEBI:29105"/>
    </ligand>
</feature>
<comment type="subcellular location">
    <subcellularLocation>
        <location evidence="12">Cytoplasm</location>
    </subcellularLocation>
</comment>
<dbReference type="Gene3D" id="3.30.54.20">
    <property type="match status" value="1"/>
</dbReference>
<dbReference type="Pfam" id="PF07973">
    <property type="entry name" value="tRNA_SAD"/>
    <property type="match status" value="1"/>
</dbReference>
<dbReference type="SUPFAM" id="SSF55186">
    <property type="entry name" value="ThrRS/AlaRS common domain"/>
    <property type="match status" value="1"/>
</dbReference>
<keyword evidence="6 12" id="KW-0547">Nucleotide-binding</keyword>
<dbReference type="FunFam" id="3.30.980.10:FF:000004">
    <property type="entry name" value="Alanine--tRNA ligase, cytoplasmic"/>
    <property type="match status" value="1"/>
</dbReference>
<dbReference type="Gene3D" id="3.30.980.10">
    <property type="entry name" value="Threonyl-trna Synthetase, Chain A, domain 2"/>
    <property type="match status" value="1"/>
</dbReference>
<keyword evidence="15" id="KW-1185">Reference proteome</keyword>
<keyword evidence="7 12" id="KW-0862">Zinc</keyword>
<evidence type="ECO:0000256" key="7">
    <source>
        <dbReference type="ARBA" id="ARBA00022833"/>
    </source>
</evidence>
<dbReference type="GO" id="GO:0006419">
    <property type="term" value="P:alanyl-tRNA aminoacylation"/>
    <property type="evidence" value="ECO:0007669"/>
    <property type="project" value="UniProtKB-UniRule"/>
</dbReference>
<dbReference type="SUPFAM" id="SSF50447">
    <property type="entry name" value="Translation proteins"/>
    <property type="match status" value="1"/>
</dbReference>
<feature type="binding site" evidence="12">
    <location>
        <position position="715"/>
    </location>
    <ligand>
        <name>Zn(2+)</name>
        <dbReference type="ChEBI" id="CHEBI:29105"/>
    </ligand>
</feature>
<dbReference type="GO" id="GO:0002161">
    <property type="term" value="F:aminoacyl-tRNA deacylase activity"/>
    <property type="evidence" value="ECO:0007669"/>
    <property type="project" value="TreeGrafter"/>
</dbReference>
<dbReference type="AlphaFoldDB" id="A0A557SYT4"/>
<evidence type="ECO:0000256" key="8">
    <source>
        <dbReference type="ARBA" id="ARBA00022840"/>
    </source>
</evidence>